<name>A0A9W6TSG7_9STRA</name>
<evidence type="ECO:0000259" key="1">
    <source>
        <dbReference type="Pfam" id="PF20681"/>
    </source>
</evidence>
<organism evidence="2 3">
    <name type="scientific">Phytophthora fragariaefolia</name>
    <dbReference type="NCBI Taxonomy" id="1490495"/>
    <lineage>
        <taxon>Eukaryota</taxon>
        <taxon>Sar</taxon>
        <taxon>Stramenopiles</taxon>
        <taxon>Oomycota</taxon>
        <taxon>Peronosporomycetes</taxon>
        <taxon>Peronosporales</taxon>
        <taxon>Peronosporaceae</taxon>
        <taxon>Phytophthora</taxon>
    </lineage>
</organism>
<sequence length="158" mass="17443">MIYSLRNPTGVQEIPRHIKKSKEVKLSIDSKANVVVMDDEVDDEKLDFPSGGASLKIQQQSTQTGTAVSSDDLEAAKYVKLETFSNPLSGVDLSSFLDTVCGQRVRKGDKDTVEARYAKTMRIRAMKATTALRSKLDFFESSASSRRGSIIETLLVLH</sequence>
<protein>
    <submittedName>
        <fullName evidence="2">Unnamed protein product</fullName>
    </submittedName>
</protein>
<dbReference type="InterPro" id="IPR049203">
    <property type="entry name" value="DUF6818"/>
</dbReference>
<comment type="caution">
    <text evidence="2">The sequence shown here is derived from an EMBL/GenBank/DDBJ whole genome shotgun (WGS) entry which is preliminary data.</text>
</comment>
<evidence type="ECO:0000313" key="3">
    <source>
        <dbReference type="Proteomes" id="UP001165121"/>
    </source>
</evidence>
<accession>A0A9W6TSG7</accession>
<dbReference type="Proteomes" id="UP001165121">
    <property type="component" value="Unassembled WGS sequence"/>
</dbReference>
<keyword evidence="3" id="KW-1185">Reference proteome</keyword>
<dbReference type="AlphaFoldDB" id="A0A9W6TSG7"/>
<evidence type="ECO:0000313" key="2">
    <source>
        <dbReference type="EMBL" id="GMF18816.1"/>
    </source>
</evidence>
<feature type="domain" description="DUF6818" evidence="1">
    <location>
        <begin position="2"/>
        <end position="44"/>
    </location>
</feature>
<proteinExistence type="predicted"/>
<dbReference type="PANTHER" id="PTHR34409">
    <property type="entry name" value="SET DOMAIN-CONTAINING PROTEIN"/>
    <property type="match status" value="1"/>
</dbReference>
<dbReference type="PANTHER" id="PTHR34409:SF1">
    <property type="entry name" value="MYB-LIKE DOMAIN-CONTAINING PROTEIN"/>
    <property type="match status" value="1"/>
</dbReference>
<reference evidence="2" key="1">
    <citation type="submission" date="2023-04" db="EMBL/GenBank/DDBJ databases">
        <title>Phytophthora fragariaefolia NBRC 109709.</title>
        <authorList>
            <person name="Ichikawa N."/>
            <person name="Sato H."/>
            <person name="Tonouchi N."/>
        </authorList>
    </citation>
    <scope>NUCLEOTIDE SEQUENCE</scope>
    <source>
        <strain evidence="2">NBRC 109709</strain>
    </source>
</reference>
<dbReference type="OrthoDB" id="129764at2759"/>
<dbReference type="Pfam" id="PF20681">
    <property type="entry name" value="DUF6818"/>
    <property type="match status" value="1"/>
</dbReference>
<gene>
    <name evidence="2" type="ORF">Pfra01_000176500</name>
</gene>
<dbReference type="EMBL" id="BSXT01000142">
    <property type="protein sequence ID" value="GMF18816.1"/>
    <property type="molecule type" value="Genomic_DNA"/>
</dbReference>